<dbReference type="Pfam" id="PF02446">
    <property type="entry name" value="Glyco_hydro_77"/>
    <property type="match status" value="1"/>
</dbReference>
<dbReference type="EMBL" id="JAPNKE010000002">
    <property type="protein sequence ID" value="MCY1008833.1"/>
    <property type="molecule type" value="Genomic_DNA"/>
</dbReference>
<feature type="compositionally biased region" description="Basic and acidic residues" evidence="10">
    <location>
        <begin position="484"/>
        <end position="502"/>
    </location>
</feature>
<dbReference type="InterPro" id="IPR003385">
    <property type="entry name" value="Glyco_hydro_77"/>
</dbReference>
<dbReference type="RefSeq" id="WP_267771451.1">
    <property type="nucleotide sequence ID" value="NZ_JAPNKE010000002.1"/>
</dbReference>
<evidence type="ECO:0000256" key="7">
    <source>
        <dbReference type="ARBA" id="ARBA00023277"/>
    </source>
</evidence>
<evidence type="ECO:0000256" key="4">
    <source>
        <dbReference type="ARBA" id="ARBA00020295"/>
    </source>
</evidence>
<evidence type="ECO:0000256" key="6">
    <source>
        <dbReference type="ARBA" id="ARBA00022679"/>
    </source>
</evidence>
<keyword evidence="5 11" id="KW-0328">Glycosyltransferase</keyword>
<evidence type="ECO:0000313" key="11">
    <source>
        <dbReference type="EMBL" id="MCY1008833.1"/>
    </source>
</evidence>
<accession>A0A9X3J0A7</accession>
<comment type="catalytic activity">
    <reaction evidence="1">
        <text>Transfers a segment of a (1-&gt;4)-alpha-D-glucan to a new position in an acceptor, which may be glucose or a (1-&gt;4)-alpha-D-glucan.</text>
        <dbReference type="EC" id="2.4.1.25"/>
    </reaction>
</comment>
<dbReference type="GO" id="GO:0004134">
    <property type="term" value="F:4-alpha-glucanotransferase activity"/>
    <property type="evidence" value="ECO:0007669"/>
    <property type="project" value="UniProtKB-EC"/>
</dbReference>
<reference evidence="11" key="1">
    <citation type="submission" date="2022-11" db="EMBL/GenBank/DDBJ databases">
        <title>Minimal conservation of predation-associated metabolite biosynthetic gene clusters underscores biosynthetic potential of Myxococcota including descriptions for ten novel species: Archangium lansinium sp. nov., Myxococcus landrumus sp. nov., Nannocystis bai.</title>
        <authorList>
            <person name="Ahearne A."/>
            <person name="Stevens C."/>
            <person name="Phillips K."/>
        </authorList>
    </citation>
    <scope>NUCLEOTIDE SEQUENCE</scope>
    <source>
        <strain evidence="11">Na p29</strain>
    </source>
</reference>
<evidence type="ECO:0000256" key="9">
    <source>
        <dbReference type="ARBA" id="ARBA00031501"/>
    </source>
</evidence>
<dbReference type="PANTHER" id="PTHR32438:SF5">
    <property type="entry name" value="4-ALPHA-GLUCANOTRANSFERASE DPE1, CHLOROPLASTIC_AMYLOPLASTIC"/>
    <property type="match status" value="1"/>
</dbReference>
<keyword evidence="12" id="KW-1185">Reference proteome</keyword>
<evidence type="ECO:0000256" key="2">
    <source>
        <dbReference type="ARBA" id="ARBA00005684"/>
    </source>
</evidence>
<comment type="caution">
    <text evidence="11">The sequence shown here is derived from an EMBL/GenBank/DDBJ whole genome shotgun (WGS) entry which is preliminary data.</text>
</comment>
<feature type="compositionally biased region" description="Basic residues" evidence="10">
    <location>
        <begin position="585"/>
        <end position="595"/>
    </location>
</feature>
<keyword evidence="7" id="KW-0119">Carbohydrate metabolism</keyword>
<feature type="region of interest" description="Disordered" evidence="10">
    <location>
        <begin position="541"/>
        <end position="656"/>
    </location>
</feature>
<evidence type="ECO:0000313" key="12">
    <source>
        <dbReference type="Proteomes" id="UP001150924"/>
    </source>
</evidence>
<dbReference type="InterPro" id="IPR017853">
    <property type="entry name" value="GH"/>
</dbReference>
<dbReference type="PANTHER" id="PTHR32438">
    <property type="entry name" value="4-ALPHA-GLUCANOTRANSFERASE DPE1, CHLOROPLASTIC/AMYLOPLASTIC"/>
    <property type="match status" value="1"/>
</dbReference>
<gene>
    <name evidence="11" type="ORF">OV079_25405</name>
</gene>
<keyword evidence="6 11" id="KW-0808">Transferase</keyword>
<dbReference type="Gene3D" id="3.20.20.80">
    <property type="entry name" value="Glycosidases"/>
    <property type="match status" value="1"/>
</dbReference>
<evidence type="ECO:0000256" key="3">
    <source>
        <dbReference type="ARBA" id="ARBA00012560"/>
    </source>
</evidence>
<evidence type="ECO:0000256" key="1">
    <source>
        <dbReference type="ARBA" id="ARBA00000439"/>
    </source>
</evidence>
<dbReference type="Proteomes" id="UP001150924">
    <property type="component" value="Unassembled WGS sequence"/>
</dbReference>
<feature type="compositionally biased region" description="Basic residues" evidence="10">
    <location>
        <begin position="544"/>
        <end position="566"/>
    </location>
</feature>
<dbReference type="EC" id="2.4.1.25" evidence="3"/>
<comment type="similarity">
    <text evidence="2">Belongs to the disproportionating enzyme family.</text>
</comment>
<dbReference type="AlphaFoldDB" id="A0A9X3J0A7"/>
<organism evidence="11 12">
    <name type="scientific">Nannocystis pusilla</name>
    <dbReference type="NCBI Taxonomy" id="889268"/>
    <lineage>
        <taxon>Bacteria</taxon>
        <taxon>Pseudomonadati</taxon>
        <taxon>Myxococcota</taxon>
        <taxon>Polyangia</taxon>
        <taxon>Nannocystales</taxon>
        <taxon>Nannocystaceae</taxon>
        <taxon>Nannocystis</taxon>
    </lineage>
</organism>
<name>A0A9X3J0A7_9BACT</name>
<protein>
    <recommendedName>
        <fullName evidence="4">4-alpha-glucanotransferase</fullName>
        <ecNumber evidence="3">2.4.1.25</ecNumber>
    </recommendedName>
    <alternativeName>
        <fullName evidence="8">Amylomaltase</fullName>
    </alternativeName>
    <alternativeName>
        <fullName evidence="9">Disproportionating enzyme</fullName>
    </alternativeName>
</protein>
<dbReference type="GO" id="GO:0005975">
    <property type="term" value="P:carbohydrate metabolic process"/>
    <property type="evidence" value="ECO:0007669"/>
    <property type="project" value="InterPro"/>
</dbReference>
<evidence type="ECO:0000256" key="10">
    <source>
        <dbReference type="SAM" id="MobiDB-lite"/>
    </source>
</evidence>
<proteinExistence type="inferred from homology"/>
<dbReference type="SUPFAM" id="SSF51445">
    <property type="entry name" value="(Trans)glycosidases"/>
    <property type="match status" value="1"/>
</dbReference>
<feature type="region of interest" description="Disordered" evidence="10">
    <location>
        <begin position="452"/>
        <end position="513"/>
    </location>
</feature>
<sequence length="678" mass="73616">MPAHDRPVARADLAAALDILGKRHLVLAIHDVSFPGRDDEDLGRGSPYSGGGRAFLGFVRQLGFTGVQLGPQGQTSRYNPSPYDGALFARDILSIALRSLADDPYYGNVLPRADLDDLLRGRPARQRQGVTERADYAAVWPRQLAALASAWHGFARRRAAADPSVADLAEAFDGFAREHAGWLVPAGLYEILSTAYRTGGTWSGAHGLRVSFDGSHWRTWPRDQELWVSKSPAAAARRAGLSRTYARELEFLAFCQLLAARQHAALRAELAARPGLPALRLFGDLQVGISVGDTWALHDLFLPGYAMGAPPSRTNPDGQPWGYPVLDPRLYGGGGGELGPALRLVAARTDAMLRDYDGLRVDHPHGLVCPWVYRTDEADPYRAVQGGARLFESPCLSDHPRLAAYAIARADQLDLTLPRHADRWVHALDDAQVARYGAQLDVVLAAARARPRARGRVVRSPQHPALPAAAGVGGPRPGALPGHAEGRPDQSERRLPQRERPPRGLGDARQPRHPADLAARGLVAGHPARCRADGVFVRTSGVAQRRRPAARAHARRPRRAGARQVRRPAGVPGAPGGRLHERPVRRPRHLQRPWRGRSGQLDAPPATRLRGRLLAGGGPRRGARPRVGPGHRAAVARPRLRVRARRSDHQARARPRAAVLACKRLPRHEAPRAGASAA</sequence>
<evidence type="ECO:0000256" key="8">
    <source>
        <dbReference type="ARBA" id="ARBA00031423"/>
    </source>
</evidence>
<evidence type="ECO:0000256" key="5">
    <source>
        <dbReference type="ARBA" id="ARBA00022676"/>
    </source>
</evidence>
<feature type="compositionally biased region" description="Low complexity" evidence="10">
    <location>
        <begin position="625"/>
        <end position="637"/>
    </location>
</feature>